<dbReference type="EMBL" id="JAMKFB020000007">
    <property type="protein sequence ID" value="KAL0188691.1"/>
    <property type="molecule type" value="Genomic_DNA"/>
</dbReference>
<proteinExistence type="predicted"/>
<reference evidence="2 3" key="1">
    <citation type="submission" date="2024-05" db="EMBL/GenBank/DDBJ databases">
        <title>Genome sequencing and assembly of Indian major carp, Cirrhinus mrigala (Hamilton, 1822).</title>
        <authorList>
            <person name="Mohindra V."/>
            <person name="Chowdhury L.M."/>
            <person name="Lal K."/>
            <person name="Jena J.K."/>
        </authorList>
    </citation>
    <scope>NUCLEOTIDE SEQUENCE [LARGE SCALE GENOMIC DNA]</scope>
    <source>
        <strain evidence="2">CM1030</strain>
        <tissue evidence="2">Blood</tissue>
    </source>
</reference>
<evidence type="ECO:0000313" key="2">
    <source>
        <dbReference type="EMBL" id="KAL0188691.1"/>
    </source>
</evidence>
<organism evidence="2 3">
    <name type="scientific">Cirrhinus mrigala</name>
    <name type="common">Mrigala</name>
    <dbReference type="NCBI Taxonomy" id="683832"/>
    <lineage>
        <taxon>Eukaryota</taxon>
        <taxon>Metazoa</taxon>
        <taxon>Chordata</taxon>
        <taxon>Craniata</taxon>
        <taxon>Vertebrata</taxon>
        <taxon>Euteleostomi</taxon>
        <taxon>Actinopterygii</taxon>
        <taxon>Neopterygii</taxon>
        <taxon>Teleostei</taxon>
        <taxon>Ostariophysi</taxon>
        <taxon>Cypriniformes</taxon>
        <taxon>Cyprinidae</taxon>
        <taxon>Labeoninae</taxon>
        <taxon>Labeonini</taxon>
        <taxon>Cirrhinus</taxon>
    </lineage>
</organism>
<evidence type="ECO:0000313" key="3">
    <source>
        <dbReference type="Proteomes" id="UP001529510"/>
    </source>
</evidence>
<sequence>RLSILWWLSDSLTHLAQPLTTAAHRLSSVSSHDSGFISQDANVYSKPPSPMPSDITSQ</sequence>
<dbReference type="PANTHER" id="PTHR15708">
    <property type="entry name" value="ACTIN BUNDLING/MISSING IN METASTASIS-RELATED"/>
    <property type="match status" value="1"/>
</dbReference>
<keyword evidence="3" id="KW-1185">Reference proteome</keyword>
<accession>A0ABD0QRB4</accession>
<comment type="caution">
    <text evidence="2">The sequence shown here is derived from an EMBL/GenBank/DDBJ whole genome shotgun (WGS) entry which is preliminary data.</text>
</comment>
<dbReference type="InterPro" id="IPR030127">
    <property type="entry name" value="MTSS1/MTSS2"/>
</dbReference>
<dbReference type="Proteomes" id="UP001529510">
    <property type="component" value="Unassembled WGS sequence"/>
</dbReference>
<protein>
    <submittedName>
        <fullName evidence="2">Uncharacterized protein</fullName>
    </submittedName>
</protein>
<feature type="region of interest" description="Disordered" evidence="1">
    <location>
        <begin position="39"/>
        <end position="58"/>
    </location>
</feature>
<evidence type="ECO:0000256" key="1">
    <source>
        <dbReference type="SAM" id="MobiDB-lite"/>
    </source>
</evidence>
<gene>
    <name evidence="2" type="ORF">M9458_015790</name>
</gene>
<feature type="non-terminal residue" evidence="2">
    <location>
        <position position="1"/>
    </location>
</feature>
<name>A0ABD0QRB4_CIRMR</name>
<feature type="non-terminal residue" evidence="2">
    <location>
        <position position="58"/>
    </location>
</feature>
<dbReference type="PANTHER" id="PTHR15708:SF8">
    <property type="entry name" value="PROTEIN MTSS 2"/>
    <property type="match status" value="1"/>
</dbReference>
<dbReference type="AlphaFoldDB" id="A0ABD0QRB4"/>